<dbReference type="AlphaFoldDB" id="A0A0N8NX83"/>
<protein>
    <submittedName>
        <fullName evidence="1">Uncharacterized protein</fullName>
    </submittedName>
</protein>
<evidence type="ECO:0000313" key="1">
    <source>
        <dbReference type="EMBL" id="KPU59481.1"/>
    </source>
</evidence>
<comment type="caution">
    <text evidence="1">The sequence shown here is derived from an EMBL/GenBank/DDBJ whole genome shotgun (WGS) entry which is preliminary data.</text>
</comment>
<accession>A0A0N8NX83</accession>
<sequence length="46" mass="5453">MRGFSLRRSQAIFQIVVTTLPHRRYQYPMQPLLNGRHSVELKTGIR</sequence>
<proteinExistence type="predicted"/>
<dbReference type="EMBL" id="LJXB01000076">
    <property type="protein sequence ID" value="KPU59481.1"/>
    <property type="molecule type" value="Genomic_DNA"/>
</dbReference>
<gene>
    <name evidence="1" type="ORF">AN403_3105</name>
</gene>
<reference evidence="1 2" key="1">
    <citation type="submission" date="2015-09" db="EMBL/GenBank/DDBJ databases">
        <authorList>
            <consortium name="Swine Surveillance"/>
        </authorList>
    </citation>
    <scope>NUCLEOTIDE SEQUENCE [LARGE SCALE GENOMIC DNA]</scope>
    <source>
        <strain evidence="1 2">S613</strain>
    </source>
</reference>
<name>A0A0N8NX83_PSEFL</name>
<dbReference type="Proteomes" id="UP000050349">
    <property type="component" value="Unassembled WGS sequence"/>
</dbReference>
<dbReference type="PATRIC" id="fig|294.162.peg.2887"/>
<organism evidence="1 2">
    <name type="scientific">Pseudomonas fluorescens</name>
    <dbReference type="NCBI Taxonomy" id="294"/>
    <lineage>
        <taxon>Bacteria</taxon>
        <taxon>Pseudomonadati</taxon>
        <taxon>Pseudomonadota</taxon>
        <taxon>Gammaproteobacteria</taxon>
        <taxon>Pseudomonadales</taxon>
        <taxon>Pseudomonadaceae</taxon>
        <taxon>Pseudomonas</taxon>
    </lineage>
</organism>
<evidence type="ECO:0000313" key="2">
    <source>
        <dbReference type="Proteomes" id="UP000050349"/>
    </source>
</evidence>